<feature type="repeat" description="ANK" evidence="3">
    <location>
        <begin position="186"/>
        <end position="219"/>
    </location>
</feature>
<evidence type="ECO:0000313" key="4">
    <source>
        <dbReference type="EMBL" id="KAJ5369938.1"/>
    </source>
</evidence>
<evidence type="ECO:0000256" key="3">
    <source>
        <dbReference type="PROSITE-ProRule" id="PRU00023"/>
    </source>
</evidence>
<dbReference type="Proteomes" id="UP001147782">
    <property type="component" value="Unassembled WGS sequence"/>
</dbReference>
<feature type="repeat" description="ANK" evidence="3">
    <location>
        <begin position="152"/>
        <end position="184"/>
    </location>
</feature>
<proteinExistence type="predicted"/>
<dbReference type="OrthoDB" id="4329894at2759"/>
<dbReference type="PROSITE" id="PS50297">
    <property type="entry name" value="ANK_REP_REGION"/>
    <property type="match status" value="2"/>
</dbReference>
<dbReference type="Pfam" id="PF12796">
    <property type="entry name" value="Ank_2"/>
    <property type="match status" value="2"/>
</dbReference>
<protein>
    <recommendedName>
        <fullName evidence="6">F-box domain-containing protein</fullName>
    </recommendedName>
</protein>
<dbReference type="AlphaFoldDB" id="A0A9W9V5R7"/>
<dbReference type="GeneID" id="81438138"/>
<keyword evidence="1" id="KW-0677">Repeat</keyword>
<dbReference type="InterPro" id="IPR002110">
    <property type="entry name" value="Ankyrin_rpt"/>
</dbReference>
<reference evidence="4" key="2">
    <citation type="journal article" date="2023" name="IMA Fungus">
        <title>Comparative genomic study of the Penicillium genus elucidates a diverse pangenome and 15 lateral gene transfer events.</title>
        <authorList>
            <person name="Petersen C."/>
            <person name="Sorensen T."/>
            <person name="Nielsen M.R."/>
            <person name="Sondergaard T.E."/>
            <person name="Sorensen J.L."/>
            <person name="Fitzpatrick D.A."/>
            <person name="Frisvad J.C."/>
            <person name="Nielsen K.L."/>
        </authorList>
    </citation>
    <scope>NUCLEOTIDE SEQUENCE</scope>
    <source>
        <strain evidence="4">IBT 29864</strain>
    </source>
</reference>
<comment type="caution">
    <text evidence="4">The sequence shown here is derived from an EMBL/GenBank/DDBJ whole genome shotgun (WGS) entry which is preliminary data.</text>
</comment>
<keyword evidence="5" id="KW-1185">Reference proteome</keyword>
<dbReference type="EMBL" id="JAPZBS010000005">
    <property type="protein sequence ID" value="KAJ5369938.1"/>
    <property type="molecule type" value="Genomic_DNA"/>
</dbReference>
<dbReference type="SMART" id="SM00248">
    <property type="entry name" value="ANK"/>
    <property type="match status" value="5"/>
</dbReference>
<keyword evidence="2 3" id="KW-0040">ANK repeat</keyword>
<evidence type="ECO:0008006" key="6">
    <source>
        <dbReference type="Google" id="ProtNLM"/>
    </source>
</evidence>
<dbReference type="InterPro" id="IPR036770">
    <property type="entry name" value="Ankyrin_rpt-contain_sf"/>
</dbReference>
<dbReference type="PROSITE" id="PS50088">
    <property type="entry name" value="ANK_REPEAT"/>
    <property type="match status" value="3"/>
</dbReference>
<evidence type="ECO:0000256" key="2">
    <source>
        <dbReference type="ARBA" id="ARBA00023043"/>
    </source>
</evidence>
<organism evidence="4 5">
    <name type="scientific">Penicillium cataractarum</name>
    <dbReference type="NCBI Taxonomy" id="2100454"/>
    <lineage>
        <taxon>Eukaryota</taxon>
        <taxon>Fungi</taxon>
        <taxon>Dikarya</taxon>
        <taxon>Ascomycota</taxon>
        <taxon>Pezizomycotina</taxon>
        <taxon>Eurotiomycetes</taxon>
        <taxon>Eurotiomycetidae</taxon>
        <taxon>Eurotiales</taxon>
        <taxon>Aspergillaceae</taxon>
        <taxon>Penicillium</taxon>
    </lineage>
</organism>
<dbReference type="SUPFAM" id="SSF48403">
    <property type="entry name" value="Ankyrin repeat"/>
    <property type="match status" value="1"/>
</dbReference>
<name>A0A9W9V5R7_9EURO</name>
<gene>
    <name evidence="4" type="ORF">N7496_006030</name>
</gene>
<reference evidence="4" key="1">
    <citation type="submission" date="2022-11" db="EMBL/GenBank/DDBJ databases">
        <authorList>
            <person name="Petersen C."/>
        </authorList>
    </citation>
    <scope>NUCLEOTIDE SEQUENCE</scope>
    <source>
        <strain evidence="4">IBT 29864</strain>
    </source>
</reference>
<dbReference type="Pfam" id="PF00023">
    <property type="entry name" value="Ank"/>
    <property type="match status" value="1"/>
</dbReference>
<dbReference type="Gene3D" id="1.25.40.20">
    <property type="entry name" value="Ankyrin repeat-containing domain"/>
    <property type="match status" value="2"/>
</dbReference>
<feature type="repeat" description="ANK" evidence="3">
    <location>
        <begin position="85"/>
        <end position="117"/>
    </location>
</feature>
<accession>A0A9W9V5R7</accession>
<dbReference type="RefSeq" id="XP_056554372.1">
    <property type="nucleotide sequence ID" value="XM_056698959.1"/>
</dbReference>
<sequence>MPLDSFPPEIISIIGNHITSINDLFNFLQSNRRLYNVLINSLYRRNTKADGGSALVWYASQGNETGIRSMLAAGGNINIREPKQAQSTALMEAVRHNHTSIVKVLLENGALPDAADLHSRRPLTLSTSARSEVAITKLLLDHGANINLVAFDKRAPLVEAIRSNQDAKVRLLLDHGADIHITHSRDAMSPLHVAAARNAKPAIIKVLVDAGIYVDAPDGRGRSPFK</sequence>
<dbReference type="PANTHER" id="PTHR24198">
    <property type="entry name" value="ANKYRIN REPEAT AND PROTEIN KINASE DOMAIN-CONTAINING PROTEIN"/>
    <property type="match status" value="1"/>
</dbReference>
<evidence type="ECO:0000256" key="1">
    <source>
        <dbReference type="ARBA" id="ARBA00022737"/>
    </source>
</evidence>
<dbReference type="PANTHER" id="PTHR24198:SF165">
    <property type="entry name" value="ANKYRIN REPEAT-CONTAINING PROTEIN-RELATED"/>
    <property type="match status" value="1"/>
</dbReference>
<evidence type="ECO:0000313" key="5">
    <source>
        <dbReference type="Proteomes" id="UP001147782"/>
    </source>
</evidence>